<protein>
    <submittedName>
        <fullName evidence="2">Uncharacterized protein</fullName>
    </submittedName>
</protein>
<feature type="non-terminal residue" evidence="2">
    <location>
        <position position="72"/>
    </location>
</feature>
<accession>A0A6J4PJ77</accession>
<proteinExistence type="predicted"/>
<organism evidence="2">
    <name type="scientific">uncultured Quadrisphaera sp</name>
    <dbReference type="NCBI Taxonomy" id="904978"/>
    <lineage>
        <taxon>Bacteria</taxon>
        <taxon>Bacillati</taxon>
        <taxon>Actinomycetota</taxon>
        <taxon>Actinomycetes</taxon>
        <taxon>Kineosporiales</taxon>
        <taxon>Kineosporiaceae</taxon>
        <taxon>Quadrisphaera</taxon>
        <taxon>environmental samples</taxon>
    </lineage>
</organism>
<name>A0A6J4PJ77_9ACTN</name>
<reference evidence="2" key="1">
    <citation type="submission" date="2020-02" db="EMBL/GenBank/DDBJ databases">
        <authorList>
            <person name="Meier V. D."/>
        </authorList>
    </citation>
    <scope>NUCLEOTIDE SEQUENCE</scope>
    <source>
        <strain evidence="2">AVDCRST_MAG35</strain>
    </source>
</reference>
<dbReference type="AlphaFoldDB" id="A0A6J4PJ77"/>
<sequence length="72" mass="7731">SATCCWPCSTRAGPGWRWSTPRSRRPGAWPRCATPAGRPAPPPPGASGSPPRCWPRWARPCRWPGAPSPPCA</sequence>
<dbReference type="EMBL" id="CADCUY010000307">
    <property type="protein sequence ID" value="CAA9412470.1"/>
    <property type="molecule type" value="Genomic_DNA"/>
</dbReference>
<evidence type="ECO:0000313" key="2">
    <source>
        <dbReference type="EMBL" id="CAA9412470.1"/>
    </source>
</evidence>
<gene>
    <name evidence="2" type="ORF">AVDCRST_MAG35-1510</name>
</gene>
<feature type="region of interest" description="Disordered" evidence="1">
    <location>
        <begin position="16"/>
        <end position="51"/>
    </location>
</feature>
<feature type="non-terminal residue" evidence="2">
    <location>
        <position position="1"/>
    </location>
</feature>
<evidence type="ECO:0000256" key="1">
    <source>
        <dbReference type="SAM" id="MobiDB-lite"/>
    </source>
</evidence>